<keyword evidence="2" id="KW-1185">Reference proteome</keyword>
<dbReference type="EMBL" id="JAHRHJ020000005">
    <property type="protein sequence ID" value="KAH9315834.1"/>
    <property type="molecule type" value="Genomic_DNA"/>
</dbReference>
<dbReference type="InterPro" id="IPR043502">
    <property type="entry name" value="DNA/RNA_pol_sf"/>
</dbReference>
<dbReference type="SUPFAM" id="SSF56672">
    <property type="entry name" value="DNA/RNA polymerases"/>
    <property type="match status" value="1"/>
</dbReference>
<accession>A0AA38G3A0</accession>
<feature type="non-terminal residue" evidence="1">
    <location>
        <position position="95"/>
    </location>
</feature>
<organism evidence="1 2">
    <name type="scientific">Taxus chinensis</name>
    <name type="common">Chinese yew</name>
    <name type="synonym">Taxus wallichiana var. chinensis</name>
    <dbReference type="NCBI Taxonomy" id="29808"/>
    <lineage>
        <taxon>Eukaryota</taxon>
        <taxon>Viridiplantae</taxon>
        <taxon>Streptophyta</taxon>
        <taxon>Embryophyta</taxon>
        <taxon>Tracheophyta</taxon>
        <taxon>Spermatophyta</taxon>
        <taxon>Pinopsida</taxon>
        <taxon>Pinidae</taxon>
        <taxon>Conifers II</taxon>
        <taxon>Cupressales</taxon>
        <taxon>Taxaceae</taxon>
        <taxon>Taxus</taxon>
    </lineage>
</organism>
<evidence type="ECO:0000313" key="1">
    <source>
        <dbReference type="EMBL" id="KAH9315834.1"/>
    </source>
</evidence>
<protein>
    <recommendedName>
        <fullName evidence="3">RNA-directed DNA polymerase (Reverse transcriptase)</fullName>
    </recommendedName>
</protein>
<reference evidence="1 2" key="1">
    <citation type="journal article" date="2021" name="Nat. Plants">
        <title>The Taxus genome provides insights into paclitaxel biosynthesis.</title>
        <authorList>
            <person name="Xiong X."/>
            <person name="Gou J."/>
            <person name="Liao Q."/>
            <person name="Li Y."/>
            <person name="Zhou Q."/>
            <person name="Bi G."/>
            <person name="Li C."/>
            <person name="Du R."/>
            <person name="Wang X."/>
            <person name="Sun T."/>
            <person name="Guo L."/>
            <person name="Liang H."/>
            <person name="Lu P."/>
            <person name="Wu Y."/>
            <person name="Zhang Z."/>
            <person name="Ro D.K."/>
            <person name="Shang Y."/>
            <person name="Huang S."/>
            <person name="Yan J."/>
        </authorList>
    </citation>
    <scope>NUCLEOTIDE SEQUENCE [LARGE SCALE GENOMIC DNA]</scope>
    <source>
        <strain evidence="1">Ta-2019</strain>
    </source>
</reference>
<name>A0AA38G3A0_TAXCH</name>
<dbReference type="AlphaFoldDB" id="A0AA38G3A0"/>
<dbReference type="Proteomes" id="UP000824469">
    <property type="component" value="Unassembled WGS sequence"/>
</dbReference>
<proteinExistence type="predicted"/>
<sequence>VEPKEAIIGDYWSDFEVEKIIELLQDYQDLFPQGYHELKGMHKSLGEMKIKLKEGACPVRKRPYRMNPNLREKVKEEIDKMLKSEIIKPLDELEW</sequence>
<gene>
    <name evidence="1" type="ORF">KI387_024461</name>
</gene>
<comment type="caution">
    <text evidence="1">The sequence shown here is derived from an EMBL/GenBank/DDBJ whole genome shotgun (WGS) entry which is preliminary data.</text>
</comment>
<evidence type="ECO:0000313" key="2">
    <source>
        <dbReference type="Proteomes" id="UP000824469"/>
    </source>
</evidence>
<evidence type="ECO:0008006" key="3">
    <source>
        <dbReference type="Google" id="ProtNLM"/>
    </source>
</evidence>
<dbReference type="Gene3D" id="3.10.10.10">
    <property type="entry name" value="HIV Type 1 Reverse Transcriptase, subunit A, domain 1"/>
    <property type="match status" value="1"/>
</dbReference>
<feature type="non-terminal residue" evidence="1">
    <location>
        <position position="1"/>
    </location>
</feature>